<dbReference type="GO" id="GO:0005737">
    <property type="term" value="C:cytoplasm"/>
    <property type="evidence" value="ECO:0007669"/>
    <property type="project" value="TreeGrafter"/>
</dbReference>
<keyword evidence="12" id="KW-0784">Thiamine biosynthesis</keyword>
<evidence type="ECO:0000259" key="18">
    <source>
        <dbReference type="Pfam" id="PF02581"/>
    </source>
</evidence>
<feature type="domain" description="Thiamine phosphate synthase/TenI" evidence="18">
    <location>
        <begin position="8"/>
        <end position="204"/>
    </location>
</feature>
<dbReference type="FunFam" id="3.20.20.70:FF:000104">
    <property type="entry name" value="Thiamine biosynthetic bifunctional enzyme"/>
    <property type="match status" value="1"/>
</dbReference>
<dbReference type="NCBIfam" id="TIGR00693">
    <property type="entry name" value="thiE"/>
    <property type="match status" value="1"/>
</dbReference>
<dbReference type="PRINTS" id="PR01099">
    <property type="entry name" value="HYETHTZKNASE"/>
</dbReference>
<comment type="catalytic activity">
    <reaction evidence="13">
        <text>4-methyl-5-(2-phosphooxyethyl)-thiazole + 4-amino-2-methyl-5-(diphosphooxymethyl)pyrimidine + H(+) = thiamine phosphate + diphosphate</text>
        <dbReference type="Rhea" id="RHEA:22328"/>
        <dbReference type="ChEBI" id="CHEBI:15378"/>
        <dbReference type="ChEBI" id="CHEBI:33019"/>
        <dbReference type="ChEBI" id="CHEBI:37575"/>
        <dbReference type="ChEBI" id="CHEBI:57841"/>
        <dbReference type="ChEBI" id="CHEBI:58296"/>
        <dbReference type="EC" id="2.5.1.3"/>
    </reaction>
</comment>
<evidence type="ECO:0000256" key="10">
    <source>
        <dbReference type="ARBA" id="ARBA00022840"/>
    </source>
</evidence>
<keyword evidence="6" id="KW-0808">Transferase</keyword>
<dbReference type="GO" id="GO:0009228">
    <property type="term" value="P:thiamine biosynthetic process"/>
    <property type="evidence" value="ECO:0007669"/>
    <property type="project" value="UniProtKB-KW"/>
</dbReference>
<keyword evidence="8" id="KW-0547">Nucleotide-binding</keyword>
<dbReference type="HAMAP" id="MF_00097">
    <property type="entry name" value="TMP_synthase"/>
    <property type="match status" value="1"/>
</dbReference>
<dbReference type="EMBL" id="JANBUW010000004">
    <property type="protein sequence ID" value="KAJ2852333.1"/>
    <property type="molecule type" value="Genomic_DNA"/>
</dbReference>
<keyword evidence="20" id="KW-1185">Reference proteome</keyword>
<evidence type="ECO:0000256" key="17">
    <source>
        <dbReference type="ARBA" id="ARBA00061283"/>
    </source>
</evidence>
<evidence type="ECO:0000256" key="8">
    <source>
        <dbReference type="ARBA" id="ARBA00022741"/>
    </source>
</evidence>
<dbReference type="PANTHER" id="PTHR20857:SF23">
    <property type="entry name" value="THIAMINE BIOSYNTHETIC BIFUNCTIONAL ENZYME"/>
    <property type="match status" value="1"/>
</dbReference>
<dbReference type="InterPro" id="IPR036206">
    <property type="entry name" value="ThiamineP_synth_sf"/>
</dbReference>
<evidence type="ECO:0000256" key="11">
    <source>
        <dbReference type="ARBA" id="ARBA00022842"/>
    </source>
</evidence>
<dbReference type="InterPro" id="IPR022998">
    <property type="entry name" value="ThiamineP_synth_TenI"/>
</dbReference>
<keyword evidence="9" id="KW-0418">Kinase</keyword>
<dbReference type="NCBIfam" id="NF006830">
    <property type="entry name" value="PRK09355.1"/>
    <property type="match status" value="1"/>
</dbReference>
<dbReference type="InterPro" id="IPR029056">
    <property type="entry name" value="Ribokinase-like"/>
</dbReference>
<evidence type="ECO:0000256" key="12">
    <source>
        <dbReference type="ARBA" id="ARBA00022977"/>
    </source>
</evidence>
<comment type="pathway">
    <text evidence="4">Cofactor biosynthesis; thiamine diphosphate biosynthesis; 4-methyl-5-(2-phosphoethyl)-thiazole from 5-(2-hydroxyethyl)-4-methylthiazole: step 1/1.</text>
</comment>
<accession>A0A9W8IFZ6</accession>
<dbReference type="GO" id="GO:0005524">
    <property type="term" value="F:ATP binding"/>
    <property type="evidence" value="ECO:0007669"/>
    <property type="project" value="UniProtKB-KW"/>
</dbReference>
<organism evidence="19 20">
    <name type="scientific">Coemansia brasiliensis</name>
    <dbReference type="NCBI Taxonomy" id="2650707"/>
    <lineage>
        <taxon>Eukaryota</taxon>
        <taxon>Fungi</taxon>
        <taxon>Fungi incertae sedis</taxon>
        <taxon>Zoopagomycota</taxon>
        <taxon>Kickxellomycotina</taxon>
        <taxon>Kickxellomycetes</taxon>
        <taxon>Kickxellales</taxon>
        <taxon>Kickxellaceae</taxon>
        <taxon>Coemansia</taxon>
    </lineage>
</organism>
<dbReference type="Pfam" id="PF02581">
    <property type="entry name" value="TMP-TENI"/>
    <property type="match status" value="1"/>
</dbReference>
<comment type="catalytic activity">
    <reaction evidence="1">
        <text>5-(2-hydroxyethyl)-4-methylthiazole + ATP = 4-methyl-5-(2-phosphooxyethyl)-thiazole + ADP + H(+)</text>
        <dbReference type="Rhea" id="RHEA:24212"/>
        <dbReference type="ChEBI" id="CHEBI:15378"/>
        <dbReference type="ChEBI" id="CHEBI:17957"/>
        <dbReference type="ChEBI" id="CHEBI:30616"/>
        <dbReference type="ChEBI" id="CHEBI:58296"/>
        <dbReference type="ChEBI" id="CHEBI:456216"/>
        <dbReference type="EC" id="2.7.1.50"/>
    </reaction>
</comment>
<evidence type="ECO:0000313" key="19">
    <source>
        <dbReference type="EMBL" id="KAJ2852333.1"/>
    </source>
</evidence>
<evidence type="ECO:0000256" key="16">
    <source>
        <dbReference type="ARBA" id="ARBA00061146"/>
    </source>
</evidence>
<dbReference type="HAMAP" id="MF_00228">
    <property type="entry name" value="Thz_kinase"/>
    <property type="match status" value="1"/>
</dbReference>
<evidence type="ECO:0000256" key="15">
    <source>
        <dbReference type="ARBA" id="ARBA00047883"/>
    </source>
</evidence>
<dbReference type="GO" id="GO:0004417">
    <property type="term" value="F:hydroxyethylthiazole kinase activity"/>
    <property type="evidence" value="ECO:0007669"/>
    <property type="project" value="UniProtKB-EC"/>
</dbReference>
<comment type="caution">
    <text evidence="19">The sequence shown here is derived from an EMBL/GenBank/DDBJ whole genome shotgun (WGS) entry which is preliminary data.</text>
</comment>
<evidence type="ECO:0000256" key="2">
    <source>
        <dbReference type="ARBA" id="ARBA00001946"/>
    </source>
</evidence>
<dbReference type="NCBIfam" id="TIGR00694">
    <property type="entry name" value="thiM"/>
    <property type="match status" value="1"/>
</dbReference>
<dbReference type="CDD" id="cd01170">
    <property type="entry name" value="THZ_kinase"/>
    <property type="match status" value="1"/>
</dbReference>
<comment type="similarity">
    <text evidence="16">In the C-terminal section; belongs to the Thz kinase family.</text>
</comment>
<dbReference type="InterPro" id="IPR034291">
    <property type="entry name" value="TMP_synthase"/>
</dbReference>
<evidence type="ECO:0000256" key="6">
    <source>
        <dbReference type="ARBA" id="ARBA00022679"/>
    </source>
</evidence>
<dbReference type="SUPFAM" id="SSF53613">
    <property type="entry name" value="Ribokinase-like"/>
    <property type="match status" value="1"/>
</dbReference>
<evidence type="ECO:0000256" key="14">
    <source>
        <dbReference type="ARBA" id="ARBA00047851"/>
    </source>
</evidence>
<gene>
    <name evidence="19" type="primary">THI6</name>
    <name evidence="19" type="ORF">IWW36_000477</name>
</gene>
<keyword evidence="11" id="KW-0460">Magnesium</keyword>
<keyword evidence="10" id="KW-0067">ATP-binding</keyword>
<evidence type="ECO:0000256" key="3">
    <source>
        <dbReference type="ARBA" id="ARBA00003814"/>
    </source>
</evidence>
<dbReference type="OrthoDB" id="4994at2759"/>
<dbReference type="GO" id="GO:0000287">
    <property type="term" value="F:magnesium ion binding"/>
    <property type="evidence" value="ECO:0007669"/>
    <property type="project" value="InterPro"/>
</dbReference>
<dbReference type="PANTHER" id="PTHR20857">
    <property type="entry name" value="THIAMINE-PHOSPHATE PYROPHOSPHORYLASE"/>
    <property type="match status" value="1"/>
</dbReference>
<evidence type="ECO:0000256" key="1">
    <source>
        <dbReference type="ARBA" id="ARBA00001771"/>
    </source>
</evidence>
<dbReference type="CDD" id="cd00564">
    <property type="entry name" value="TMP_TenI"/>
    <property type="match status" value="1"/>
</dbReference>
<comment type="catalytic activity">
    <reaction evidence="15">
        <text>2-[(2R,5Z)-2-carboxy-4-methylthiazol-5(2H)-ylidene]ethyl phosphate + 4-amino-2-methyl-5-(diphosphooxymethyl)pyrimidine + 2 H(+) = thiamine phosphate + CO2 + diphosphate</text>
        <dbReference type="Rhea" id="RHEA:47844"/>
        <dbReference type="ChEBI" id="CHEBI:15378"/>
        <dbReference type="ChEBI" id="CHEBI:16526"/>
        <dbReference type="ChEBI" id="CHEBI:33019"/>
        <dbReference type="ChEBI" id="CHEBI:37575"/>
        <dbReference type="ChEBI" id="CHEBI:57841"/>
        <dbReference type="ChEBI" id="CHEBI:62899"/>
        <dbReference type="EC" id="2.5.1.3"/>
    </reaction>
</comment>
<comment type="function">
    <text evidence="3">Condenses 4-methyl-5-(beta-hydroxyethyl)thiazole monophosphate (THZ-P) and 2-methyl-4-amino-5-hydroxymethyl pyrimidine pyrophosphate (HMP-PP) to form thiamine monophosphate (TMP).</text>
</comment>
<evidence type="ECO:0000256" key="7">
    <source>
        <dbReference type="ARBA" id="ARBA00022723"/>
    </source>
</evidence>
<dbReference type="GO" id="GO:0004789">
    <property type="term" value="F:thiamine-phosphate diphosphorylase activity"/>
    <property type="evidence" value="ECO:0007669"/>
    <property type="project" value="UniProtKB-EC"/>
</dbReference>
<evidence type="ECO:0000256" key="5">
    <source>
        <dbReference type="ARBA" id="ARBA00005165"/>
    </source>
</evidence>
<sequence>MKQLDLSLYLVTDSGMLPPGKTLPQVVDEAIQGGVTVVQLREKSADTGNFIATARLVQAVTRRANVPLLINDRLDVALAIDADGVHIGQDDIPLEEARSLLGPDKIIGVSVQTRKEAEDAVAGGADYLGIGTCYSTTTKQVKEGPQGPAGIRDVWERALEASSHTIRAVTIGGINQFNAAHVMNYSAAFDGKVPLNGIAVVSAIMASPTPRLAAQELKRQLSTSSSLLELRPHRQLEQVKQLATEIFAKLRSTTPLVQHITNMVVINDCANACLALGGSPVMSSESEEQADLSAAVSSLVVNTGTLTSAQIEGMRSAMKHANLHNTPITLDPVAVGATGYRSQIVSQLLCDFRVSVIKGNAGEIGKLAGSKEVQMRGVDAVGSGFACPEKIAQQVALRHRCVVVMTGAEDYVSDGINTFVVQNGHKMQGQITGSGCMVGTAIGTFMHAALACKAPLVGALVGIVAINLAAEHAARRPDVRGPGTFRAAFIDEMHNLTLEQFQAEMKIKQL</sequence>
<dbReference type="InterPro" id="IPR000417">
    <property type="entry name" value="Hyethyz_kinase"/>
</dbReference>
<evidence type="ECO:0000256" key="4">
    <source>
        <dbReference type="ARBA" id="ARBA00004868"/>
    </source>
</evidence>
<name>A0A9W8IFZ6_9FUNG</name>
<evidence type="ECO:0000256" key="13">
    <source>
        <dbReference type="ARBA" id="ARBA00047334"/>
    </source>
</evidence>
<reference evidence="19" key="1">
    <citation type="submission" date="2022-07" db="EMBL/GenBank/DDBJ databases">
        <title>Phylogenomic reconstructions and comparative analyses of Kickxellomycotina fungi.</title>
        <authorList>
            <person name="Reynolds N.K."/>
            <person name="Stajich J.E."/>
            <person name="Barry K."/>
            <person name="Grigoriev I.V."/>
            <person name="Crous P."/>
            <person name="Smith M.E."/>
        </authorList>
    </citation>
    <scope>NUCLEOTIDE SEQUENCE</scope>
    <source>
        <strain evidence="19">NRRL 1566</strain>
    </source>
</reference>
<protein>
    <submittedName>
        <fullName evidence="19">Thiamine biosynthetic bifunctional enzyme</fullName>
    </submittedName>
</protein>
<evidence type="ECO:0000313" key="20">
    <source>
        <dbReference type="Proteomes" id="UP001139887"/>
    </source>
</evidence>
<dbReference type="Proteomes" id="UP001139887">
    <property type="component" value="Unassembled WGS sequence"/>
</dbReference>
<comment type="catalytic activity">
    <reaction evidence="14">
        <text>2-(2-carboxy-4-methylthiazol-5-yl)ethyl phosphate + 4-amino-2-methyl-5-(diphosphooxymethyl)pyrimidine + 2 H(+) = thiamine phosphate + CO2 + diphosphate</text>
        <dbReference type="Rhea" id="RHEA:47848"/>
        <dbReference type="ChEBI" id="CHEBI:15378"/>
        <dbReference type="ChEBI" id="CHEBI:16526"/>
        <dbReference type="ChEBI" id="CHEBI:33019"/>
        <dbReference type="ChEBI" id="CHEBI:37575"/>
        <dbReference type="ChEBI" id="CHEBI:57841"/>
        <dbReference type="ChEBI" id="CHEBI:62890"/>
        <dbReference type="EC" id="2.5.1.3"/>
    </reaction>
</comment>
<proteinExistence type="inferred from homology"/>
<comment type="similarity">
    <text evidence="17">In the N-terminal section; belongs to the thiamine-phosphate synthase family.</text>
</comment>
<dbReference type="SUPFAM" id="SSF51391">
    <property type="entry name" value="Thiamin phosphate synthase"/>
    <property type="match status" value="1"/>
</dbReference>
<keyword evidence="7" id="KW-0479">Metal-binding</keyword>
<dbReference type="Gene3D" id="3.20.20.70">
    <property type="entry name" value="Aldolase class I"/>
    <property type="match status" value="1"/>
</dbReference>
<comment type="cofactor">
    <cofactor evidence="2">
        <name>Mg(2+)</name>
        <dbReference type="ChEBI" id="CHEBI:18420"/>
    </cofactor>
</comment>
<dbReference type="InterPro" id="IPR013785">
    <property type="entry name" value="Aldolase_TIM"/>
</dbReference>
<dbReference type="Pfam" id="PF02110">
    <property type="entry name" value="HK"/>
    <property type="match status" value="1"/>
</dbReference>
<evidence type="ECO:0000256" key="9">
    <source>
        <dbReference type="ARBA" id="ARBA00022777"/>
    </source>
</evidence>
<dbReference type="AlphaFoldDB" id="A0A9W8IFZ6"/>
<comment type="pathway">
    <text evidence="5">Cofactor biosynthesis; thiamine diphosphate biosynthesis; thiamine phosphate from 4-amino-2-methyl-5-diphosphomethylpyrimidine and 4-methyl-5-(2-phosphoethyl)-thiazole: step 1/1.</text>
</comment>
<dbReference type="Gene3D" id="3.40.1190.20">
    <property type="match status" value="1"/>
</dbReference>